<dbReference type="AlphaFoldDB" id="A0A317VYI4"/>
<protein>
    <submittedName>
        <fullName evidence="2">Uncharacterized protein</fullName>
    </submittedName>
</protein>
<dbReference type="Proteomes" id="UP000247233">
    <property type="component" value="Unassembled WGS sequence"/>
</dbReference>
<comment type="caution">
    <text evidence="2">The sequence shown here is derived from an EMBL/GenBank/DDBJ whole genome shotgun (WGS) entry which is preliminary data.</text>
</comment>
<keyword evidence="1" id="KW-0812">Transmembrane</keyword>
<evidence type="ECO:0000256" key="1">
    <source>
        <dbReference type="SAM" id="Phobius"/>
    </source>
</evidence>
<dbReference type="RefSeq" id="XP_025398553.1">
    <property type="nucleotide sequence ID" value="XM_025548567.1"/>
</dbReference>
<sequence length="90" mass="10722">MSRRAWTRLKFPAESFRAQVPWNVQEQAVCSTIAFLGCRLTTLEKYTCYYSWSYAGRVCFWLLASMVMAFFRQSSYDVDARRRRVVSYFC</sequence>
<name>A0A317VYI4_9EURO</name>
<dbReference type="EMBL" id="MSFL01000016">
    <property type="protein sequence ID" value="PWY79333.1"/>
    <property type="molecule type" value="Genomic_DNA"/>
</dbReference>
<reference evidence="2 3" key="1">
    <citation type="submission" date="2016-12" db="EMBL/GenBank/DDBJ databases">
        <title>The genomes of Aspergillus section Nigri reveals drivers in fungal speciation.</title>
        <authorList>
            <consortium name="DOE Joint Genome Institute"/>
            <person name="Vesth T.C."/>
            <person name="Nybo J."/>
            <person name="Theobald S."/>
            <person name="Brandl J."/>
            <person name="Frisvad J.C."/>
            <person name="Nielsen K.F."/>
            <person name="Lyhne E.K."/>
            <person name="Kogle M.E."/>
            <person name="Kuo A."/>
            <person name="Riley R."/>
            <person name="Clum A."/>
            <person name="Nolan M."/>
            <person name="Lipzen A."/>
            <person name="Salamov A."/>
            <person name="Henrissat B."/>
            <person name="Wiebenga A."/>
            <person name="De Vries R.P."/>
            <person name="Grigoriev I.V."/>
            <person name="Mortensen U.H."/>
            <person name="Andersen M.R."/>
            <person name="Baker S.E."/>
        </authorList>
    </citation>
    <scope>NUCLEOTIDE SEQUENCE [LARGE SCALE GENOMIC DNA]</scope>
    <source>
        <strain evidence="2 3">CBS 117.55</strain>
    </source>
</reference>
<evidence type="ECO:0000313" key="2">
    <source>
        <dbReference type="EMBL" id="PWY79333.1"/>
    </source>
</evidence>
<evidence type="ECO:0000313" key="3">
    <source>
        <dbReference type="Proteomes" id="UP000247233"/>
    </source>
</evidence>
<feature type="transmembrane region" description="Helical" evidence="1">
    <location>
        <begin position="49"/>
        <end position="71"/>
    </location>
</feature>
<proteinExistence type="predicted"/>
<keyword evidence="1" id="KW-0472">Membrane</keyword>
<gene>
    <name evidence="2" type="ORF">BO70DRAFT_59160</name>
</gene>
<organism evidence="2 3">
    <name type="scientific">Aspergillus heteromorphus CBS 117.55</name>
    <dbReference type="NCBI Taxonomy" id="1448321"/>
    <lineage>
        <taxon>Eukaryota</taxon>
        <taxon>Fungi</taxon>
        <taxon>Dikarya</taxon>
        <taxon>Ascomycota</taxon>
        <taxon>Pezizomycotina</taxon>
        <taxon>Eurotiomycetes</taxon>
        <taxon>Eurotiomycetidae</taxon>
        <taxon>Eurotiales</taxon>
        <taxon>Aspergillaceae</taxon>
        <taxon>Aspergillus</taxon>
        <taxon>Aspergillus subgen. Circumdati</taxon>
    </lineage>
</organism>
<keyword evidence="1" id="KW-1133">Transmembrane helix</keyword>
<dbReference type="GeneID" id="37070804"/>
<dbReference type="VEuPathDB" id="FungiDB:BO70DRAFT_59160"/>
<accession>A0A317VYI4</accession>
<keyword evidence="3" id="KW-1185">Reference proteome</keyword>